<dbReference type="Proteomes" id="UP000633205">
    <property type="component" value="Unassembled WGS sequence"/>
</dbReference>
<reference evidence="6" key="2">
    <citation type="submission" date="2020-09" db="EMBL/GenBank/DDBJ databases">
        <authorList>
            <person name="Sun Q."/>
            <person name="Zhou Y."/>
        </authorList>
    </citation>
    <scope>NUCLEOTIDE SEQUENCE</scope>
    <source>
        <strain evidence="6">CGMCC 1.15152</strain>
    </source>
</reference>
<organism evidence="6 7">
    <name type="scientific">Microbacterium faecale</name>
    <dbReference type="NCBI Taxonomy" id="1804630"/>
    <lineage>
        <taxon>Bacteria</taxon>
        <taxon>Bacillati</taxon>
        <taxon>Actinomycetota</taxon>
        <taxon>Actinomycetes</taxon>
        <taxon>Micrococcales</taxon>
        <taxon>Microbacteriaceae</taxon>
        <taxon>Microbacterium</taxon>
    </lineage>
</organism>
<dbReference type="RefSeq" id="WP_188710945.1">
    <property type="nucleotide sequence ID" value="NZ_BMHO01000001.1"/>
</dbReference>
<dbReference type="InterPro" id="IPR002563">
    <property type="entry name" value="Flavin_Rdtase-like_dom"/>
</dbReference>
<proteinExistence type="inferred from homology"/>
<keyword evidence="3" id="KW-0288">FMN</keyword>
<sequence>MFIDASTLDAASTYRLLVGSVVPRPIAWVTSGIAPHAVNLAPFSSFAWVSQHPAMLGFTVNRRPEGRKDTIENIERDGEYVINVVTDDMLEPMHASSEWLAPDHSEVEAQDLRLAASEHVRVPRLADVKVSMEMVHERTIEFSPTGGQFVVGRVVGWHIDEAVMTDGRIDTELLRPVGRLAGPRYSGLAEVVELPAVPGGAPTKA</sequence>
<comment type="caution">
    <text evidence="6">The sequence shown here is derived from an EMBL/GenBank/DDBJ whole genome shotgun (WGS) entry which is preliminary data.</text>
</comment>
<evidence type="ECO:0000256" key="3">
    <source>
        <dbReference type="ARBA" id="ARBA00022643"/>
    </source>
</evidence>
<evidence type="ECO:0000259" key="5">
    <source>
        <dbReference type="SMART" id="SM00903"/>
    </source>
</evidence>
<evidence type="ECO:0000256" key="2">
    <source>
        <dbReference type="ARBA" id="ARBA00022630"/>
    </source>
</evidence>
<dbReference type="Gene3D" id="2.30.110.10">
    <property type="entry name" value="Electron Transport, Fmn-binding Protein, Chain A"/>
    <property type="match status" value="1"/>
</dbReference>
<evidence type="ECO:0000256" key="1">
    <source>
        <dbReference type="ARBA" id="ARBA00001917"/>
    </source>
</evidence>
<dbReference type="EMBL" id="BMHO01000001">
    <property type="protein sequence ID" value="GGD29673.1"/>
    <property type="molecule type" value="Genomic_DNA"/>
</dbReference>
<dbReference type="PANTHER" id="PTHR33798:SF5">
    <property type="entry name" value="FLAVIN REDUCTASE LIKE DOMAIN-CONTAINING PROTEIN"/>
    <property type="match status" value="1"/>
</dbReference>
<keyword evidence="7" id="KW-1185">Reference proteome</keyword>
<dbReference type="PANTHER" id="PTHR33798">
    <property type="entry name" value="FLAVOPROTEIN OXYGENASE"/>
    <property type="match status" value="1"/>
</dbReference>
<dbReference type="SMART" id="SM00903">
    <property type="entry name" value="Flavin_Reduct"/>
    <property type="match status" value="1"/>
</dbReference>
<evidence type="ECO:0000256" key="4">
    <source>
        <dbReference type="ARBA" id="ARBA00038054"/>
    </source>
</evidence>
<comment type="cofactor">
    <cofactor evidence="1">
        <name>FMN</name>
        <dbReference type="ChEBI" id="CHEBI:58210"/>
    </cofactor>
</comment>
<dbReference type="SUPFAM" id="SSF50475">
    <property type="entry name" value="FMN-binding split barrel"/>
    <property type="match status" value="1"/>
</dbReference>
<accession>A0A917DE28</accession>
<comment type="similarity">
    <text evidence="4">Belongs to the flavoredoxin family.</text>
</comment>
<dbReference type="Pfam" id="PF01613">
    <property type="entry name" value="Flavin_Reduct"/>
    <property type="match status" value="1"/>
</dbReference>
<protein>
    <submittedName>
        <fullName evidence="6">Flavin reductase</fullName>
    </submittedName>
</protein>
<name>A0A917DE28_9MICO</name>
<keyword evidence="2" id="KW-0285">Flavoprotein</keyword>
<evidence type="ECO:0000313" key="6">
    <source>
        <dbReference type="EMBL" id="GGD29673.1"/>
    </source>
</evidence>
<reference evidence="6" key="1">
    <citation type="journal article" date="2014" name="Int. J. Syst. Evol. Microbiol.">
        <title>Complete genome sequence of Corynebacterium casei LMG S-19264T (=DSM 44701T), isolated from a smear-ripened cheese.</title>
        <authorList>
            <consortium name="US DOE Joint Genome Institute (JGI-PGF)"/>
            <person name="Walter F."/>
            <person name="Albersmeier A."/>
            <person name="Kalinowski J."/>
            <person name="Ruckert C."/>
        </authorList>
    </citation>
    <scope>NUCLEOTIDE SEQUENCE</scope>
    <source>
        <strain evidence="6">CGMCC 1.15152</strain>
    </source>
</reference>
<evidence type="ECO:0000313" key="7">
    <source>
        <dbReference type="Proteomes" id="UP000633205"/>
    </source>
</evidence>
<gene>
    <name evidence="6" type="ORF">GCM10010915_07360</name>
</gene>
<dbReference type="GO" id="GO:0010181">
    <property type="term" value="F:FMN binding"/>
    <property type="evidence" value="ECO:0007669"/>
    <property type="project" value="InterPro"/>
</dbReference>
<dbReference type="InterPro" id="IPR012349">
    <property type="entry name" value="Split_barrel_FMN-bd"/>
</dbReference>
<dbReference type="AlphaFoldDB" id="A0A917DE28"/>
<dbReference type="GO" id="GO:0016646">
    <property type="term" value="F:oxidoreductase activity, acting on the CH-NH group of donors, NAD or NADP as acceptor"/>
    <property type="evidence" value="ECO:0007669"/>
    <property type="project" value="UniProtKB-ARBA"/>
</dbReference>
<feature type="domain" description="Flavin reductase like" evidence="5">
    <location>
        <begin position="19"/>
        <end position="172"/>
    </location>
</feature>